<keyword evidence="2" id="KW-1185">Reference proteome</keyword>
<dbReference type="AlphaFoldDB" id="A0A6A5S6F4"/>
<protein>
    <submittedName>
        <fullName evidence="1">Uncharacterized protein</fullName>
    </submittedName>
</protein>
<dbReference type="Proteomes" id="UP000800038">
    <property type="component" value="Unassembled WGS sequence"/>
</dbReference>
<evidence type="ECO:0000313" key="1">
    <source>
        <dbReference type="EMBL" id="KAF1935672.1"/>
    </source>
</evidence>
<dbReference type="EMBL" id="ML976245">
    <property type="protein sequence ID" value="KAF1935672.1"/>
    <property type="molecule type" value="Genomic_DNA"/>
</dbReference>
<sequence>MLQQPQAQPVVLWAPAGQKEIPHHGLEITNYGSYSVPWNGGVTVEDWTTGYRKVGPAAQMLLVDDWVTSLTEYLDITSNVVAATANEFASNQELMLLYGGQARFLARYPVLKDIKDYANKRRNETVQSFAKIRELEQDVLTKVLHPYSHTVVSLHTGATTIAYLLRRYQFRDVVPFLNTAYYRRRNKKNTGKEAFITNSDWTATKVVLSTFRLHLTQMLQNSSTH</sequence>
<organism evidence="1 2">
    <name type="scientific">Clathrospora elynae</name>
    <dbReference type="NCBI Taxonomy" id="706981"/>
    <lineage>
        <taxon>Eukaryota</taxon>
        <taxon>Fungi</taxon>
        <taxon>Dikarya</taxon>
        <taxon>Ascomycota</taxon>
        <taxon>Pezizomycotina</taxon>
        <taxon>Dothideomycetes</taxon>
        <taxon>Pleosporomycetidae</taxon>
        <taxon>Pleosporales</taxon>
        <taxon>Diademaceae</taxon>
        <taxon>Clathrospora</taxon>
    </lineage>
</organism>
<accession>A0A6A5S6F4</accession>
<name>A0A6A5S6F4_9PLEO</name>
<dbReference type="OrthoDB" id="10539974at2759"/>
<reference evidence="1" key="1">
    <citation type="journal article" date="2020" name="Stud. Mycol.">
        <title>101 Dothideomycetes genomes: a test case for predicting lifestyles and emergence of pathogens.</title>
        <authorList>
            <person name="Haridas S."/>
            <person name="Albert R."/>
            <person name="Binder M."/>
            <person name="Bloem J."/>
            <person name="Labutti K."/>
            <person name="Salamov A."/>
            <person name="Andreopoulos B."/>
            <person name="Baker S."/>
            <person name="Barry K."/>
            <person name="Bills G."/>
            <person name="Bluhm B."/>
            <person name="Cannon C."/>
            <person name="Castanera R."/>
            <person name="Culley D."/>
            <person name="Daum C."/>
            <person name="Ezra D."/>
            <person name="Gonzalez J."/>
            <person name="Henrissat B."/>
            <person name="Kuo A."/>
            <person name="Liang C."/>
            <person name="Lipzen A."/>
            <person name="Lutzoni F."/>
            <person name="Magnuson J."/>
            <person name="Mondo S."/>
            <person name="Nolan M."/>
            <person name="Ohm R."/>
            <person name="Pangilinan J."/>
            <person name="Park H.-J."/>
            <person name="Ramirez L."/>
            <person name="Alfaro M."/>
            <person name="Sun H."/>
            <person name="Tritt A."/>
            <person name="Yoshinaga Y."/>
            <person name="Zwiers L.-H."/>
            <person name="Turgeon B."/>
            <person name="Goodwin S."/>
            <person name="Spatafora J."/>
            <person name="Crous P."/>
            <person name="Grigoriev I."/>
        </authorList>
    </citation>
    <scope>NUCLEOTIDE SEQUENCE</scope>
    <source>
        <strain evidence="1">CBS 161.51</strain>
    </source>
</reference>
<evidence type="ECO:0000313" key="2">
    <source>
        <dbReference type="Proteomes" id="UP000800038"/>
    </source>
</evidence>
<proteinExistence type="predicted"/>
<gene>
    <name evidence="1" type="ORF">EJ02DRAFT_428219</name>
</gene>